<dbReference type="InterPro" id="IPR001789">
    <property type="entry name" value="Sig_transdc_resp-reg_receiver"/>
</dbReference>
<dbReference type="EC" id="2.7.13.3" evidence="2"/>
<dbReference type="PANTHER" id="PTHR43047:SF72">
    <property type="entry name" value="OSMOSENSING HISTIDINE PROTEIN KINASE SLN1"/>
    <property type="match status" value="1"/>
</dbReference>
<keyword evidence="5" id="KW-0418">Kinase</keyword>
<dbReference type="Gene3D" id="1.20.120.160">
    <property type="entry name" value="HPT domain"/>
    <property type="match status" value="1"/>
</dbReference>
<comment type="catalytic activity">
    <reaction evidence="1">
        <text>ATP + protein L-histidine = ADP + protein N-phospho-L-histidine.</text>
        <dbReference type="EC" id="2.7.13.3"/>
    </reaction>
</comment>
<evidence type="ECO:0000313" key="12">
    <source>
        <dbReference type="Proteomes" id="UP000431264"/>
    </source>
</evidence>
<dbReference type="InterPro" id="IPR036890">
    <property type="entry name" value="HATPase_C_sf"/>
</dbReference>
<dbReference type="Proteomes" id="UP000431264">
    <property type="component" value="Unassembled WGS sequence"/>
</dbReference>
<dbReference type="InterPro" id="IPR004358">
    <property type="entry name" value="Sig_transdc_His_kin-like_C"/>
</dbReference>
<gene>
    <name evidence="11" type="ORF">GOQ30_17770</name>
</gene>
<dbReference type="GO" id="GO:0005886">
    <property type="term" value="C:plasma membrane"/>
    <property type="evidence" value="ECO:0007669"/>
    <property type="project" value="TreeGrafter"/>
</dbReference>
<dbReference type="OrthoDB" id="1046984at2"/>
<keyword evidence="8" id="KW-1133">Transmembrane helix</keyword>
<dbReference type="PRINTS" id="PR00344">
    <property type="entry name" value="BCTRLSENSOR"/>
</dbReference>
<keyword evidence="4" id="KW-0808">Transferase</keyword>
<evidence type="ECO:0000259" key="9">
    <source>
        <dbReference type="PROSITE" id="PS50109"/>
    </source>
</evidence>
<reference evidence="12" key="1">
    <citation type="submission" date="2019-05" db="EMBL/GenBank/DDBJ databases">
        <title>Flavobacterium profundi sp. nov., isolated from a deep-sea seamount.</title>
        <authorList>
            <person name="Zhang D.-C."/>
        </authorList>
    </citation>
    <scope>NUCLEOTIDE SEQUENCE [LARGE SCALE GENOMIC DNA]</scope>
    <source>
        <strain evidence="12">TP390</strain>
    </source>
</reference>
<feature type="coiled-coil region" evidence="7">
    <location>
        <begin position="239"/>
        <end position="266"/>
    </location>
</feature>
<dbReference type="InterPro" id="IPR036097">
    <property type="entry name" value="HisK_dim/P_sf"/>
</dbReference>
<evidence type="ECO:0000259" key="10">
    <source>
        <dbReference type="PROSITE" id="PS50110"/>
    </source>
</evidence>
<keyword evidence="8" id="KW-0472">Membrane</keyword>
<dbReference type="FunFam" id="3.30.565.10:FF:000010">
    <property type="entry name" value="Sensor histidine kinase RcsC"/>
    <property type="match status" value="1"/>
</dbReference>
<keyword evidence="7" id="KW-0175">Coiled coil</keyword>
<feature type="modified residue" description="4-aspartylphosphate" evidence="6">
    <location>
        <position position="606"/>
    </location>
</feature>
<keyword evidence="12" id="KW-1185">Reference proteome</keyword>
<dbReference type="Pfam" id="PF02518">
    <property type="entry name" value="HATPase_c"/>
    <property type="match status" value="1"/>
</dbReference>
<evidence type="ECO:0000256" key="2">
    <source>
        <dbReference type="ARBA" id="ARBA00012438"/>
    </source>
</evidence>
<comment type="caution">
    <text evidence="11">The sequence shown here is derived from an EMBL/GenBank/DDBJ whole genome shotgun (WGS) entry which is preliminary data.</text>
</comment>
<evidence type="ECO:0000256" key="3">
    <source>
        <dbReference type="ARBA" id="ARBA00022553"/>
    </source>
</evidence>
<keyword evidence="3 6" id="KW-0597">Phosphoprotein</keyword>
<evidence type="ECO:0000313" key="11">
    <source>
        <dbReference type="EMBL" id="MVO11025.1"/>
    </source>
</evidence>
<dbReference type="Pfam" id="PF00512">
    <property type="entry name" value="HisKA"/>
    <property type="match status" value="1"/>
</dbReference>
<dbReference type="SMART" id="SM00388">
    <property type="entry name" value="HisKA"/>
    <property type="match status" value="1"/>
</dbReference>
<dbReference type="SUPFAM" id="SSF55874">
    <property type="entry name" value="ATPase domain of HSP90 chaperone/DNA topoisomerase II/histidine kinase"/>
    <property type="match status" value="1"/>
</dbReference>
<dbReference type="PROSITE" id="PS50109">
    <property type="entry name" value="HIS_KIN"/>
    <property type="match status" value="1"/>
</dbReference>
<name>A0A6I4IW59_9FLAO</name>
<dbReference type="AlphaFoldDB" id="A0A6I4IW59"/>
<dbReference type="InterPro" id="IPR005467">
    <property type="entry name" value="His_kinase_dom"/>
</dbReference>
<dbReference type="InterPro" id="IPR011006">
    <property type="entry name" value="CheY-like_superfamily"/>
</dbReference>
<dbReference type="Gene3D" id="3.40.50.2300">
    <property type="match status" value="1"/>
</dbReference>
<dbReference type="SUPFAM" id="SSF47384">
    <property type="entry name" value="Homodimeric domain of signal transducing histidine kinase"/>
    <property type="match status" value="1"/>
</dbReference>
<evidence type="ECO:0000256" key="6">
    <source>
        <dbReference type="PROSITE-ProRule" id="PRU00169"/>
    </source>
</evidence>
<dbReference type="InterPro" id="IPR003661">
    <property type="entry name" value="HisK_dim/P_dom"/>
</dbReference>
<dbReference type="InterPro" id="IPR036641">
    <property type="entry name" value="HPT_dom_sf"/>
</dbReference>
<dbReference type="Gene3D" id="3.30.565.10">
    <property type="entry name" value="Histidine kinase-like ATPase, C-terminal domain"/>
    <property type="match status" value="1"/>
</dbReference>
<sequence>MAQESKYTSFKLLLSYFLLLGLMAFAVWYLLHQQSQLNQLFKSDTNDESQLVYTELIRDLYETDNRSRIALQTKSKKNVNAFLEKNDKIILKLDSLKTKVLTLDTQTIDSLKQFLVYKRENVLGLLKLQNKTNTDLPIEQIVSKIENIEKIKGKLKIEHLFKNAKDLSPYEKRVAQDYVDYLNENVPKDRSNTISIQEADSILTASKIILIESQKKSNAQTMAIKNKEVELLKNELFIAQKLSDIILKLREKITAEQEKIRKTKVENQQKSVQLLTIAAIVCLLLVVFFFVLLSTDFLKNKNYREELELQKQKTEVLLESREQLMAAVSHDIRTPLQSVIGYSAQLLERENTLQNREKLIKIKSATHYIEQLVLDLLDYVRMEKGKIKVFSQEFELNELLEETAQSIADLHHEKPVVLHYDIQQTEGLLYYSDYNKIRQILYNLIGNAFKFTTEGSVTIQTQLQNETLTIAIKDTGAGIASDAFEKIFESFTQENDTIELLYGGTGLGLSICKRLVQLLDGKIHVESQLGEGAIFTVTLPFQSEPEREQQDAIDLKSIVLLDDDASQIDLTKSLLEPYFEEIYTFSSGKKALDFCSKQLPSIVLTDIQMPEMDGYTFVSQLKELPNTEKLPVVFISGQVPDEKEFTTKLYHDFLLKPYTPNQLLALLSKISGNKMNPIVEEEGSYVKILERYIGNHPEEIQKFIAKYTNDLNLDIHSLNEAYNHQDWNQVAIISHKMQTMIGQLEEKELFVSLQTLEMQAKENAILLPFENLLQKLNQFKEKLVTSHIA</sequence>
<dbReference type="SUPFAM" id="SSF47226">
    <property type="entry name" value="Histidine-containing phosphotransfer domain, HPT domain"/>
    <property type="match status" value="1"/>
</dbReference>
<dbReference type="CDD" id="cd00082">
    <property type="entry name" value="HisKA"/>
    <property type="match status" value="1"/>
</dbReference>
<organism evidence="11 12">
    <name type="scientific">Flavobacterium profundi</name>
    <dbReference type="NCBI Taxonomy" id="1774945"/>
    <lineage>
        <taxon>Bacteria</taxon>
        <taxon>Pseudomonadati</taxon>
        <taxon>Bacteroidota</taxon>
        <taxon>Flavobacteriia</taxon>
        <taxon>Flavobacteriales</taxon>
        <taxon>Flavobacteriaceae</taxon>
        <taxon>Flavobacterium</taxon>
    </lineage>
</organism>
<dbReference type="EMBL" id="WQLW01000019">
    <property type="protein sequence ID" value="MVO11025.1"/>
    <property type="molecule type" value="Genomic_DNA"/>
</dbReference>
<proteinExistence type="predicted"/>
<evidence type="ECO:0000256" key="8">
    <source>
        <dbReference type="SAM" id="Phobius"/>
    </source>
</evidence>
<dbReference type="Gene3D" id="1.10.287.130">
    <property type="match status" value="1"/>
</dbReference>
<evidence type="ECO:0000256" key="4">
    <source>
        <dbReference type="ARBA" id="ARBA00022679"/>
    </source>
</evidence>
<dbReference type="InterPro" id="IPR003594">
    <property type="entry name" value="HATPase_dom"/>
</dbReference>
<feature type="domain" description="Histidine kinase" evidence="9">
    <location>
        <begin position="327"/>
        <end position="543"/>
    </location>
</feature>
<keyword evidence="8" id="KW-0812">Transmembrane</keyword>
<dbReference type="Pfam" id="PF00072">
    <property type="entry name" value="Response_reg"/>
    <property type="match status" value="1"/>
</dbReference>
<dbReference type="GO" id="GO:0000155">
    <property type="term" value="F:phosphorelay sensor kinase activity"/>
    <property type="evidence" value="ECO:0007669"/>
    <property type="project" value="InterPro"/>
</dbReference>
<feature type="transmembrane region" description="Helical" evidence="8">
    <location>
        <begin position="274"/>
        <end position="294"/>
    </location>
</feature>
<dbReference type="SMART" id="SM00387">
    <property type="entry name" value="HATPase_c"/>
    <property type="match status" value="1"/>
</dbReference>
<dbReference type="RefSeq" id="WP_140999438.1">
    <property type="nucleotide sequence ID" value="NZ_VDCZ01000019.1"/>
</dbReference>
<dbReference type="GO" id="GO:0009927">
    <property type="term" value="F:histidine phosphotransfer kinase activity"/>
    <property type="evidence" value="ECO:0007669"/>
    <property type="project" value="TreeGrafter"/>
</dbReference>
<dbReference type="PANTHER" id="PTHR43047">
    <property type="entry name" value="TWO-COMPONENT HISTIDINE PROTEIN KINASE"/>
    <property type="match status" value="1"/>
</dbReference>
<evidence type="ECO:0000256" key="5">
    <source>
        <dbReference type="ARBA" id="ARBA00022777"/>
    </source>
</evidence>
<feature type="domain" description="Response regulatory" evidence="10">
    <location>
        <begin position="557"/>
        <end position="671"/>
    </location>
</feature>
<dbReference type="SMART" id="SM00448">
    <property type="entry name" value="REC"/>
    <property type="match status" value="1"/>
</dbReference>
<dbReference type="SUPFAM" id="SSF52172">
    <property type="entry name" value="CheY-like"/>
    <property type="match status" value="1"/>
</dbReference>
<feature type="transmembrane region" description="Helical" evidence="8">
    <location>
        <begin position="12"/>
        <end position="31"/>
    </location>
</feature>
<protein>
    <recommendedName>
        <fullName evidence="2">histidine kinase</fullName>
        <ecNumber evidence="2">2.7.13.3</ecNumber>
    </recommendedName>
</protein>
<evidence type="ECO:0000256" key="7">
    <source>
        <dbReference type="SAM" id="Coils"/>
    </source>
</evidence>
<evidence type="ECO:0000256" key="1">
    <source>
        <dbReference type="ARBA" id="ARBA00000085"/>
    </source>
</evidence>
<accession>A0A6I4IW59</accession>
<dbReference type="PROSITE" id="PS50110">
    <property type="entry name" value="RESPONSE_REGULATORY"/>
    <property type="match status" value="1"/>
</dbReference>